<evidence type="ECO:0000313" key="5">
    <source>
        <dbReference type="EMBL" id="CAH3144214.1"/>
    </source>
</evidence>
<dbReference type="InterPro" id="IPR036852">
    <property type="entry name" value="Peptidase_S8/S53_dom_sf"/>
</dbReference>
<protein>
    <recommendedName>
        <fullName evidence="7">Peptidase S8/S53 domain-containing protein</fullName>
    </recommendedName>
</protein>
<dbReference type="Gene3D" id="3.40.50.200">
    <property type="entry name" value="Peptidase S8/S53 domain"/>
    <property type="match status" value="1"/>
</dbReference>
<evidence type="ECO:0000313" key="6">
    <source>
        <dbReference type="Proteomes" id="UP001159427"/>
    </source>
</evidence>
<keyword evidence="6" id="KW-1185">Reference proteome</keyword>
<proteinExistence type="predicted"/>
<dbReference type="SUPFAM" id="SSF52743">
    <property type="entry name" value="Subtilisin-like"/>
    <property type="match status" value="1"/>
</dbReference>
<gene>
    <name evidence="5" type="ORF">PEVE_00043102</name>
</gene>
<keyword evidence="1" id="KW-0645">Protease</keyword>
<dbReference type="PANTHER" id="PTHR42884">
    <property type="entry name" value="PROPROTEIN CONVERTASE SUBTILISIN/KEXIN-RELATED"/>
    <property type="match status" value="1"/>
</dbReference>
<name>A0ABN8PLL4_9CNID</name>
<keyword evidence="4" id="KW-0472">Membrane</keyword>
<keyword evidence="4" id="KW-0812">Transmembrane</keyword>
<evidence type="ECO:0008006" key="7">
    <source>
        <dbReference type="Google" id="ProtNLM"/>
    </source>
</evidence>
<keyword evidence="2" id="KW-0378">Hydrolase</keyword>
<dbReference type="Proteomes" id="UP001159427">
    <property type="component" value="Unassembled WGS sequence"/>
</dbReference>
<comment type="caution">
    <text evidence="5">The sequence shown here is derived from an EMBL/GenBank/DDBJ whole genome shotgun (WGS) entry which is preliminary data.</text>
</comment>
<accession>A0ABN8PLL4</accession>
<evidence type="ECO:0000256" key="2">
    <source>
        <dbReference type="ARBA" id="ARBA00022801"/>
    </source>
</evidence>
<feature type="transmembrane region" description="Helical" evidence="4">
    <location>
        <begin position="15"/>
        <end position="35"/>
    </location>
</feature>
<keyword evidence="3" id="KW-0720">Serine protease</keyword>
<reference evidence="5 6" key="1">
    <citation type="submission" date="2022-05" db="EMBL/GenBank/DDBJ databases">
        <authorList>
            <consortium name="Genoscope - CEA"/>
            <person name="William W."/>
        </authorList>
    </citation>
    <scope>NUCLEOTIDE SEQUENCE [LARGE SCALE GENOMIC DNA]</scope>
</reference>
<evidence type="ECO:0000256" key="3">
    <source>
        <dbReference type="ARBA" id="ARBA00022825"/>
    </source>
</evidence>
<keyword evidence="4" id="KW-1133">Transmembrane helix</keyword>
<dbReference type="PANTHER" id="PTHR42884:SF31">
    <property type="entry name" value="PROPROTEIN CONVERTASE SUBTILISIN_KEXIN TYPE 5"/>
    <property type="match status" value="1"/>
</dbReference>
<dbReference type="EMBL" id="CALNXI010000869">
    <property type="protein sequence ID" value="CAH3144214.1"/>
    <property type="molecule type" value="Genomic_DNA"/>
</dbReference>
<evidence type="ECO:0000256" key="1">
    <source>
        <dbReference type="ARBA" id="ARBA00022670"/>
    </source>
</evidence>
<evidence type="ECO:0000256" key="4">
    <source>
        <dbReference type="SAM" id="Phobius"/>
    </source>
</evidence>
<sequence>MAVTADANMGCTNSFGASSAAAAMASGLIALMLSATKVLKHRRKSPWVPILTGPFPNGQANAGWLADWAQKKNALYYYVQHIIAWTARQDPVAISKSSWTVNKANLSVNDYVGFGFMDATKMVDAALKWTTVPANVNCTIPDPRGNSPIMFNESFEDTIDLSWTLSFTKPLF</sequence>
<organism evidence="5 6">
    <name type="scientific">Porites evermanni</name>
    <dbReference type="NCBI Taxonomy" id="104178"/>
    <lineage>
        <taxon>Eukaryota</taxon>
        <taxon>Metazoa</taxon>
        <taxon>Cnidaria</taxon>
        <taxon>Anthozoa</taxon>
        <taxon>Hexacorallia</taxon>
        <taxon>Scleractinia</taxon>
        <taxon>Fungiina</taxon>
        <taxon>Poritidae</taxon>
        <taxon>Porites</taxon>
    </lineage>
</organism>